<dbReference type="Pfam" id="PF00043">
    <property type="entry name" value="GST_C"/>
    <property type="match status" value="1"/>
</dbReference>
<evidence type="ECO:0000313" key="6">
    <source>
        <dbReference type="EMBL" id="ASV99705.1"/>
    </source>
</evidence>
<dbReference type="KEGG" id="parb:CJU94_17080"/>
<dbReference type="InterPro" id="IPR010987">
    <property type="entry name" value="Glutathione-S-Trfase_C-like"/>
</dbReference>
<dbReference type="CDD" id="cd03046">
    <property type="entry name" value="GST_N_GTT1_like"/>
    <property type="match status" value="1"/>
</dbReference>
<reference evidence="6 7" key="1">
    <citation type="submission" date="2017-08" db="EMBL/GenBank/DDBJ databases">
        <title>Identification and genetic characteristics of simultaneous BTEX- and naphthalene-degrading Paraburkholderia sp. BN5 isolated from petroleum-contaminated soil.</title>
        <authorList>
            <person name="Lee Y."/>
            <person name="Jeon C.O."/>
        </authorList>
    </citation>
    <scope>NUCLEOTIDE SEQUENCE [LARGE SCALE GENOMIC DNA]</scope>
    <source>
        <strain evidence="6 7">BN5</strain>
    </source>
</reference>
<dbReference type="SUPFAM" id="SSF47616">
    <property type="entry name" value="GST C-terminal domain-like"/>
    <property type="match status" value="1"/>
</dbReference>
<dbReference type="InterPro" id="IPR004046">
    <property type="entry name" value="GST_C"/>
</dbReference>
<keyword evidence="7" id="KW-1185">Reference proteome</keyword>
<dbReference type="InterPro" id="IPR036282">
    <property type="entry name" value="Glutathione-S-Trfase_C_sf"/>
</dbReference>
<dbReference type="Pfam" id="PF13409">
    <property type="entry name" value="GST_N_2"/>
    <property type="match status" value="1"/>
</dbReference>
<dbReference type="SFLD" id="SFLDG00358">
    <property type="entry name" value="Main_(cytGST)"/>
    <property type="match status" value="1"/>
</dbReference>
<dbReference type="InterPro" id="IPR036249">
    <property type="entry name" value="Thioredoxin-like_sf"/>
</dbReference>
<dbReference type="PROSITE" id="PS50404">
    <property type="entry name" value="GST_NTER"/>
    <property type="match status" value="1"/>
</dbReference>
<feature type="domain" description="GST C-terminal" evidence="5">
    <location>
        <begin position="87"/>
        <end position="211"/>
    </location>
</feature>
<evidence type="ECO:0000313" key="7">
    <source>
        <dbReference type="Proteomes" id="UP000215158"/>
    </source>
</evidence>
<dbReference type="FunFam" id="3.40.30.10:FF:000156">
    <property type="entry name" value="Glutathione S-transferase 1"/>
    <property type="match status" value="1"/>
</dbReference>
<dbReference type="AlphaFoldDB" id="A0A248VL25"/>
<keyword evidence="2 6" id="KW-0808">Transferase</keyword>
<dbReference type="InterPro" id="IPR040079">
    <property type="entry name" value="Glutathione_S-Trfase"/>
</dbReference>
<dbReference type="SFLD" id="SFLDS00019">
    <property type="entry name" value="Glutathione_Transferase_(cytos"/>
    <property type="match status" value="1"/>
</dbReference>
<dbReference type="OrthoDB" id="9810080at2"/>
<dbReference type="Proteomes" id="UP000215158">
    <property type="component" value="Chromosome 1"/>
</dbReference>
<evidence type="ECO:0000259" key="4">
    <source>
        <dbReference type="PROSITE" id="PS50404"/>
    </source>
</evidence>
<dbReference type="Gene3D" id="1.20.1050.10">
    <property type="match status" value="1"/>
</dbReference>
<dbReference type="SFLD" id="SFLDG01150">
    <property type="entry name" value="Main.1:_Beta-like"/>
    <property type="match status" value="1"/>
</dbReference>
<comment type="catalytic activity">
    <reaction evidence="3">
        <text>RX + glutathione = an S-substituted glutathione + a halide anion + H(+)</text>
        <dbReference type="Rhea" id="RHEA:16437"/>
        <dbReference type="ChEBI" id="CHEBI:15378"/>
        <dbReference type="ChEBI" id="CHEBI:16042"/>
        <dbReference type="ChEBI" id="CHEBI:17792"/>
        <dbReference type="ChEBI" id="CHEBI:57925"/>
        <dbReference type="ChEBI" id="CHEBI:90779"/>
        <dbReference type="EC" id="2.5.1.18"/>
    </reaction>
</comment>
<proteinExistence type="predicted"/>
<dbReference type="PROSITE" id="PS50405">
    <property type="entry name" value="GST_CTER"/>
    <property type="match status" value="1"/>
</dbReference>
<protein>
    <recommendedName>
        <fullName evidence="1">glutathione transferase</fullName>
        <ecNumber evidence="1">2.5.1.18</ecNumber>
    </recommendedName>
</protein>
<dbReference type="InterPro" id="IPR004045">
    <property type="entry name" value="Glutathione_S-Trfase_N"/>
</dbReference>
<dbReference type="GO" id="GO:0004364">
    <property type="term" value="F:glutathione transferase activity"/>
    <property type="evidence" value="ECO:0007669"/>
    <property type="project" value="UniProtKB-EC"/>
</dbReference>
<evidence type="ECO:0000256" key="1">
    <source>
        <dbReference type="ARBA" id="ARBA00012452"/>
    </source>
</evidence>
<evidence type="ECO:0000256" key="3">
    <source>
        <dbReference type="ARBA" id="ARBA00047960"/>
    </source>
</evidence>
<dbReference type="SUPFAM" id="SSF52833">
    <property type="entry name" value="Thioredoxin-like"/>
    <property type="match status" value="1"/>
</dbReference>
<accession>A0A248VL25</accession>
<evidence type="ECO:0000259" key="5">
    <source>
        <dbReference type="PROSITE" id="PS50405"/>
    </source>
</evidence>
<organism evidence="6 7">
    <name type="scientific">Paraburkholderia aromaticivorans</name>
    <dbReference type="NCBI Taxonomy" id="2026199"/>
    <lineage>
        <taxon>Bacteria</taxon>
        <taxon>Pseudomonadati</taxon>
        <taxon>Pseudomonadota</taxon>
        <taxon>Betaproteobacteria</taxon>
        <taxon>Burkholderiales</taxon>
        <taxon>Burkholderiaceae</taxon>
        <taxon>Paraburkholderia</taxon>
    </lineage>
</organism>
<dbReference type="GO" id="GO:0004601">
    <property type="term" value="F:peroxidase activity"/>
    <property type="evidence" value="ECO:0007669"/>
    <property type="project" value="UniProtKB-ARBA"/>
</dbReference>
<dbReference type="EC" id="2.5.1.18" evidence="1"/>
<evidence type="ECO:0000256" key="2">
    <source>
        <dbReference type="ARBA" id="ARBA00022679"/>
    </source>
</evidence>
<feature type="domain" description="GST N-terminal" evidence="4">
    <location>
        <begin position="1"/>
        <end position="81"/>
    </location>
</feature>
<name>A0A248VL25_9BURK</name>
<dbReference type="Gene3D" id="3.40.30.10">
    <property type="entry name" value="Glutaredoxin"/>
    <property type="match status" value="1"/>
</dbReference>
<sequence>MLTIHHLGHSQSERIVWLCEELEIPYKLEKYTRDPVTRLSPPELKALHPLGAAPLIEADAILLAESAAIVEFILARYGHGRLQHGPDHPDFASYLYWFHFANGNLQPVMGRSMFIGRCGLAPDHPIQVSVQGRLDKVLALIEARLAQNDYLAGSAFTAADIMSVFSLTTMRLFHPVDLKPYPNILAYLQRIGARAGYQRAMAKGDPDLTPMLT</sequence>
<dbReference type="GO" id="GO:0005737">
    <property type="term" value="C:cytoplasm"/>
    <property type="evidence" value="ECO:0007669"/>
    <property type="project" value="UniProtKB-ARBA"/>
</dbReference>
<gene>
    <name evidence="6" type="ORF">CJU94_17080</name>
</gene>
<dbReference type="PANTHER" id="PTHR44051:SF9">
    <property type="entry name" value="GLUTATHIONE S-TRANSFERASE 1"/>
    <property type="match status" value="1"/>
</dbReference>
<dbReference type="EMBL" id="CP022989">
    <property type="protein sequence ID" value="ASV99705.1"/>
    <property type="molecule type" value="Genomic_DNA"/>
</dbReference>
<dbReference type="PANTHER" id="PTHR44051">
    <property type="entry name" value="GLUTATHIONE S-TRANSFERASE-RELATED"/>
    <property type="match status" value="1"/>
</dbReference>